<proteinExistence type="predicted"/>
<protein>
    <submittedName>
        <fullName evidence="3">DUF378 domain-containing protein</fullName>
    </submittedName>
</protein>
<accession>A0ABR8RCT6</accession>
<evidence type="ECO:0000313" key="3">
    <source>
        <dbReference type="EMBL" id="MBD7945624.1"/>
    </source>
</evidence>
<keyword evidence="4" id="KW-1185">Reference proteome</keyword>
<feature type="transmembrane region" description="Helical" evidence="2">
    <location>
        <begin position="40"/>
        <end position="62"/>
    </location>
</feature>
<evidence type="ECO:0000256" key="1">
    <source>
        <dbReference type="SAM" id="MobiDB-lite"/>
    </source>
</evidence>
<feature type="transmembrane region" description="Helical" evidence="2">
    <location>
        <begin position="7"/>
        <end position="34"/>
    </location>
</feature>
<gene>
    <name evidence="3" type="ORF">H9650_16045</name>
</gene>
<keyword evidence="2" id="KW-0812">Transmembrane</keyword>
<dbReference type="Pfam" id="PF04070">
    <property type="entry name" value="DUF378"/>
    <property type="match status" value="1"/>
</dbReference>
<reference evidence="3 4" key="1">
    <citation type="submission" date="2020-08" db="EMBL/GenBank/DDBJ databases">
        <title>A Genomic Blueprint of the Chicken Gut Microbiome.</title>
        <authorList>
            <person name="Gilroy R."/>
            <person name="Ravi A."/>
            <person name="Getino M."/>
            <person name="Pursley I."/>
            <person name="Horton D.L."/>
            <person name="Alikhan N.-F."/>
            <person name="Baker D."/>
            <person name="Gharbi K."/>
            <person name="Hall N."/>
            <person name="Watson M."/>
            <person name="Adriaenssens E.M."/>
            <person name="Foster-Nyarko E."/>
            <person name="Jarju S."/>
            <person name="Secka A."/>
            <person name="Antonio M."/>
            <person name="Oren A."/>
            <person name="Chaudhuri R."/>
            <person name="La Ragione R.M."/>
            <person name="Hildebrand F."/>
            <person name="Pallen M.J."/>
        </authorList>
    </citation>
    <scope>NUCLEOTIDE SEQUENCE [LARGE SCALE GENOMIC DNA]</scope>
    <source>
        <strain evidence="3 4">Sa2BUA9</strain>
    </source>
</reference>
<dbReference type="RefSeq" id="WP_144539031.1">
    <property type="nucleotide sequence ID" value="NZ_JACSQO010000009.1"/>
</dbReference>
<name>A0ABR8RCT6_9BACI</name>
<comment type="caution">
    <text evidence="3">The sequence shown here is derived from an EMBL/GenBank/DDBJ whole genome shotgun (WGS) entry which is preliminary data.</text>
</comment>
<keyword evidence="2" id="KW-1133">Transmembrane helix</keyword>
<dbReference type="Proteomes" id="UP000640786">
    <property type="component" value="Unassembled WGS sequence"/>
</dbReference>
<feature type="compositionally biased region" description="Polar residues" evidence="1">
    <location>
        <begin position="104"/>
        <end position="120"/>
    </location>
</feature>
<organism evidence="3 4">
    <name type="scientific">Psychrobacillus faecigallinarum</name>
    <dbReference type="NCBI Taxonomy" id="2762235"/>
    <lineage>
        <taxon>Bacteria</taxon>
        <taxon>Bacillati</taxon>
        <taxon>Bacillota</taxon>
        <taxon>Bacilli</taxon>
        <taxon>Bacillales</taxon>
        <taxon>Bacillaceae</taxon>
        <taxon>Psychrobacillus</taxon>
    </lineage>
</organism>
<dbReference type="InterPro" id="IPR007211">
    <property type="entry name" value="DUF378"/>
</dbReference>
<evidence type="ECO:0000313" key="4">
    <source>
        <dbReference type="Proteomes" id="UP000640786"/>
    </source>
</evidence>
<dbReference type="PANTHER" id="PTHR37304">
    <property type="entry name" value="MEMBRANE PROTEIN-RELATED"/>
    <property type="match status" value="1"/>
</dbReference>
<feature type="region of interest" description="Disordered" evidence="1">
    <location>
        <begin position="99"/>
        <end position="129"/>
    </location>
</feature>
<sequence length="129" mass="14052">MSVISRIALALVIIGALNWGLIGFFEFDLVASIFGGQTSAFARVVYALVGLSGIACIPLLFAQEDEQKSTSSSKDGNRQAYRNLSYDTEFAEEEEIIVAADPQTKASTGNSTTNPQTNYYKKTSKKKKK</sequence>
<dbReference type="EMBL" id="JACSQO010000009">
    <property type="protein sequence ID" value="MBD7945624.1"/>
    <property type="molecule type" value="Genomic_DNA"/>
</dbReference>
<evidence type="ECO:0000256" key="2">
    <source>
        <dbReference type="SAM" id="Phobius"/>
    </source>
</evidence>
<keyword evidence="2" id="KW-0472">Membrane</keyword>
<dbReference type="PANTHER" id="PTHR37304:SF1">
    <property type="entry name" value="MEMBRANE PROTEIN"/>
    <property type="match status" value="1"/>
</dbReference>